<comment type="subcellular location">
    <subcellularLocation>
        <location evidence="1">Membrane</location>
        <topology evidence="1">Single-pass membrane protein</topology>
    </subcellularLocation>
</comment>
<gene>
    <name evidence="6" type="ORF">SASPL_116249</name>
</gene>
<accession>A0A8X8XW07</accession>
<dbReference type="Proteomes" id="UP000298416">
    <property type="component" value="Unassembled WGS sequence"/>
</dbReference>
<keyword evidence="7" id="KW-1185">Reference proteome</keyword>
<comment type="similarity">
    <text evidence="5">Belongs to the ROH1 family.</text>
</comment>
<evidence type="ECO:0000256" key="1">
    <source>
        <dbReference type="ARBA" id="ARBA00004167"/>
    </source>
</evidence>
<reference evidence="6" key="1">
    <citation type="submission" date="2018-01" db="EMBL/GenBank/DDBJ databases">
        <authorList>
            <person name="Mao J.F."/>
        </authorList>
    </citation>
    <scope>NUCLEOTIDE SEQUENCE</scope>
    <source>
        <strain evidence="6">Huo1</strain>
        <tissue evidence="6">Leaf</tissue>
    </source>
</reference>
<organism evidence="6">
    <name type="scientific">Salvia splendens</name>
    <name type="common">Scarlet sage</name>
    <dbReference type="NCBI Taxonomy" id="180675"/>
    <lineage>
        <taxon>Eukaryota</taxon>
        <taxon>Viridiplantae</taxon>
        <taxon>Streptophyta</taxon>
        <taxon>Embryophyta</taxon>
        <taxon>Tracheophyta</taxon>
        <taxon>Spermatophyta</taxon>
        <taxon>Magnoliopsida</taxon>
        <taxon>eudicotyledons</taxon>
        <taxon>Gunneridae</taxon>
        <taxon>Pentapetalae</taxon>
        <taxon>asterids</taxon>
        <taxon>lamiids</taxon>
        <taxon>Lamiales</taxon>
        <taxon>Lamiaceae</taxon>
        <taxon>Nepetoideae</taxon>
        <taxon>Mentheae</taxon>
        <taxon>Salviinae</taxon>
        <taxon>Salvia</taxon>
        <taxon>Salvia subgen. Calosphace</taxon>
        <taxon>core Calosphace</taxon>
    </lineage>
</organism>
<dbReference type="GO" id="GO:0016020">
    <property type="term" value="C:membrane"/>
    <property type="evidence" value="ECO:0007669"/>
    <property type="project" value="UniProtKB-SubCell"/>
</dbReference>
<comment type="caution">
    <text evidence="6">The sequence shown here is derived from an EMBL/GenBank/DDBJ whole genome shotgun (WGS) entry which is preliminary data.</text>
</comment>
<evidence type="ECO:0000256" key="2">
    <source>
        <dbReference type="ARBA" id="ARBA00022692"/>
    </source>
</evidence>
<keyword evidence="3" id="KW-1133">Transmembrane helix</keyword>
<keyword evidence="2" id="KW-0812">Transmembrane</keyword>
<protein>
    <submittedName>
        <fullName evidence="6">Uncharacterized protein</fullName>
    </submittedName>
</protein>
<dbReference type="AlphaFoldDB" id="A0A8X8XW07"/>
<dbReference type="InterPro" id="IPR008511">
    <property type="entry name" value="ROH1-like"/>
</dbReference>
<sequence length="374" mass="41921">MPITESSSSAAPSSIFSILSRRRDQVHSIEPPPHSAADTEAEAFQRHVADRFNGLAAADSGSLLSIPWLRSLLDAFLRCQEEFTAIMASNAAVLRCTPVDRAAADYFDRSVKSLDVCNAVRGGIELIRQWKKQLEIVLVALDGRRRATGDAQFRRAKKALVDLAIGMLDRKQSTATFATRNRSFSRHHGHKSPGVVHSRSLSWSVSRSWSAAKQLQALCNNLTPPRPNETNGVSLSVFTMSHVLVFTMWALVAAIPCQDRGLQGHFHVPKQFPWAGAILSLRERILEESKRANACGLLREIREIERCSRRLNELVDSAELPLSEEREREVKERVEEVRNVSEGLKRELDPLESQVRQVFHCIVRSRTQGLVFIT</sequence>
<evidence type="ECO:0000313" key="6">
    <source>
        <dbReference type="EMBL" id="KAG6419737.1"/>
    </source>
</evidence>
<evidence type="ECO:0000313" key="7">
    <source>
        <dbReference type="Proteomes" id="UP000298416"/>
    </source>
</evidence>
<name>A0A8X8XW07_SALSN</name>
<proteinExistence type="inferred from homology"/>
<dbReference type="OrthoDB" id="10309893at2759"/>
<evidence type="ECO:0000256" key="5">
    <source>
        <dbReference type="ARBA" id="ARBA00035114"/>
    </source>
</evidence>
<dbReference type="PANTHER" id="PTHR31509">
    <property type="entry name" value="BPS1-LIKE PROTEIN"/>
    <property type="match status" value="1"/>
</dbReference>
<dbReference type="EMBL" id="PNBA02000006">
    <property type="protein sequence ID" value="KAG6419737.1"/>
    <property type="molecule type" value="Genomic_DNA"/>
</dbReference>
<dbReference type="Pfam" id="PF05633">
    <property type="entry name" value="ROH1-like"/>
    <property type="match status" value="1"/>
</dbReference>
<evidence type="ECO:0000256" key="4">
    <source>
        <dbReference type="ARBA" id="ARBA00023136"/>
    </source>
</evidence>
<evidence type="ECO:0000256" key="3">
    <source>
        <dbReference type="ARBA" id="ARBA00022989"/>
    </source>
</evidence>
<keyword evidence="4" id="KW-0472">Membrane</keyword>
<reference evidence="6" key="2">
    <citation type="submission" date="2020-08" db="EMBL/GenBank/DDBJ databases">
        <title>Plant Genome Project.</title>
        <authorList>
            <person name="Zhang R.-G."/>
        </authorList>
    </citation>
    <scope>NUCLEOTIDE SEQUENCE</scope>
    <source>
        <strain evidence="6">Huo1</strain>
        <tissue evidence="6">Leaf</tissue>
    </source>
</reference>